<reference evidence="13 14" key="1">
    <citation type="submission" date="2019-05" db="EMBL/GenBank/DDBJ databases">
        <title>Georgenia *** sp. nov., and Georgenia *** sp. nov., isolated from the intestinal contents of plateau pika (Ochotona curzoniae) in the Qinghai-Tibet plateau of China.</title>
        <authorList>
            <person name="Tian Z."/>
        </authorList>
    </citation>
    <scope>NUCLEOTIDE SEQUENCE [LARGE SCALE GENOMIC DNA]</scope>
    <source>
        <strain evidence="13 14">Z443</strain>
    </source>
</reference>
<feature type="transmembrane region" description="Helical" evidence="11">
    <location>
        <begin position="115"/>
        <end position="135"/>
    </location>
</feature>
<dbReference type="Pfam" id="PF07884">
    <property type="entry name" value="VKOR"/>
    <property type="match status" value="1"/>
</dbReference>
<comment type="similarity">
    <text evidence="2">Belongs to the VKOR family.</text>
</comment>
<proteinExistence type="inferred from homology"/>
<dbReference type="GO" id="GO:0016020">
    <property type="term" value="C:membrane"/>
    <property type="evidence" value="ECO:0007669"/>
    <property type="project" value="UniProtKB-SubCell"/>
</dbReference>
<dbReference type="Proteomes" id="UP000314616">
    <property type="component" value="Chromosome"/>
</dbReference>
<dbReference type="GO" id="GO:0048038">
    <property type="term" value="F:quinone binding"/>
    <property type="evidence" value="ECO:0007669"/>
    <property type="project" value="UniProtKB-KW"/>
</dbReference>
<protein>
    <submittedName>
        <fullName evidence="13">Vitamin K epoxide reductase family protein</fullName>
    </submittedName>
</protein>
<dbReference type="SMART" id="SM00756">
    <property type="entry name" value="VKc"/>
    <property type="match status" value="1"/>
</dbReference>
<evidence type="ECO:0000313" key="14">
    <source>
        <dbReference type="Proteomes" id="UP000314616"/>
    </source>
</evidence>
<evidence type="ECO:0000256" key="10">
    <source>
        <dbReference type="SAM" id="MobiDB-lite"/>
    </source>
</evidence>
<feature type="transmembrane region" description="Helical" evidence="11">
    <location>
        <begin position="175"/>
        <end position="194"/>
    </location>
</feature>
<evidence type="ECO:0000313" key="13">
    <source>
        <dbReference type="EMBL" id="QDC24727.1"/>
    </source>
</evidence>
<feature type="region of interest" description="Disordered" evidence="10">
    <location>
        <begin position="1"/>
        <end position="109"/>
    </location>
</feature>
<evidence type="ECO:0000256" key="11">
    <source>
        <dbReference type="SAM" id="Phobius"/>
    </source>
</evidence>
<feature type="compositionally biased region" description="Acidic residues" evidence="10">
    <location>
        <begin position="78"/>
        <end position="90"/>
    </location>
</feature>
<keyword evidence="8" id="KW-1015">Disulfide bond</keyword>
<keyword evidence="5 11" id="KW-1133">Transmembrane helix</keyword>
<keyword evidence="6" id="KW-0560">Oxidoreductase</keyword>
<keyword evidence="3 11" id="KW-0812">Transmembrane</keyword>
<keyword evidence="4" id="KW-0874">Quinone</keyword>
<dbReference type="InterPro" id="IPR038354">
    <property type="entry name" value="VKOR_sf"/>
</dbReference>
<organism evidence="13 14">
    <name type="scientific">Georgenia yuyongxinii</name>
    <dbReference type="NCBI Taxonomy" id="2589797"/>
    <lineage>
        <taxon>Bacteria</taxon>
        <taxon>Bacillati</taxon>
        <taxon>Actinomycetota</taxon>
        <taxon>Actinomycetes</taxon>
        <taxon>Micrococcales</taxon>
        <taxon>Bogoriellaceae</taxon>
        <taxon>Georgenia</taxon>
    </lineage>
</organism>
<feature type="transmembrane region" description="Helical" evidence="11">
    <location>
        <begin position="225"/>
        <end position="250"/>
    </location>
</feature>
<name>A0A5B8C3L5_9MICO</name>
<feature type="transmembrane region" description="Helical" evidence="11">
    <location>
        <begin position="201"/>
        <end position="219"/>
    </location>
</feature>
<dbReference type="InterPro" id="IPR041714">
    <property type="entry name" value="VKOR_Actinobacteria"/>
</dbReference>
<gene>
    <name evidence="13" type="ORF">FE374_08965</name>
</gene>
<feature type="transmembrane region" description="Helical" evidence="11">
    <location>
        <begin position="271"/>
        <end position="293"/>
    </location>
</feature>
<accession>A0A5B8C3L5</accession>
<dbReference type="CDD" id="cd12922">
    <property type="entry name" value="VKOR_5"/>
    <property type="match status" value="1"/>
</dbReference>
<feature type="compositionally biased region" description="Basic and acidic residues" evidence="10">
    <location>
        <begin position="91"/>
        <end position="108"/>
    </location>
</feature>
<feature type="compositionally biased region" description="Low complexity" evidence="10">
    <location>
        <begin position="18"/>
        <end position="29"/>
    </location>
</feature>
<dbReference type="KEGG" id="gyu:FE374_08965"/>
<dbReference type="Gene3D" id="1.20.1440.130">
    <property type="entry name" value="VKOR domain"/>
    <property type="match status" value="1"/>
</dbReference>
<feature type="domain" description="Vitamin K epoxide reductase" evidence="12">
    <location>
        <begin position="112"/>
        <end position="253"/>
    </location>
</feature>
<evidence type="ECO:0000256" key="4">
    <source>
        <dbReference type="ARBA" id="ARBA00022719"/>
    </source>
</evidence>
<feature type="compositionally biased region" description="Basic and acidic residues" evidence="10">
    <location>
        <begin position="38"/>
        <end position="49"/>
    </location>
</feature>
<evidence type="ECO:0000256" key="8">
    <source>
        <dbReference type="ARBA" id="ARBA00023157"/>
    </source>
</evidence>
<comment type="subcellular location">
    <subcellularLocation>
        <location evidence="1">Membrane</location>
        <topology evidence="1">Multi-pass membrane protein</topology>
    </subcellularLocation>
</comment>
<dbReference type="EMBL" id="CP040915">
    <property type="protein sequence ID" value="QDC24727.1"/>
    <property type="molecule type" value="Genomic_DNA"/>
</dbReference>
<evidence type="ECO:0000256" key="9">
    <source>
        <dbReference type="ARBA" id="ARBA00023284"/>
    </source>
</evidence>
<evidence type="ECO:0000259" key="12">
    <source>
        <dbReference type="SMART" id="SM00756"/>
    </source>
</evidence>
<keyword evidence="7 11" id="KW-0472">Membrane</keyword>
<evidence type="ECO:0000256" key="6">
    <source>
        <dbReference type="ARBA" id="ARBA00023002"/>
    </source>
</evidence>
<keyword evidence="9" id="KW-0676">Redox-active center</keyword>
<evidence type="ECO:0000256" key="1">
    <source>
        <dbReference type="ARBA" id="ARBA00004141"/>
    </source>
</evidence>
<evidence type="ECO:0000256" key="2">
    <source>
        <dbReference type="ARBA" id="ARBA00006214"/>
    </source>
</evidence>
<sequence>MRKPLRPTAIPQPTAMLRPTVAVPPTATARRPRRPRPDRRGRVARERTGRPYARPPGGHVSTKHPGRAGADPAGNEDTAVEDTAVEDAELERELRTLDRSRPTAHERAGGASRELGWVLTVGGALGLWAAVMLVLSEITVAADPDATLACDFNPLVGCGEFITTWQAHVLGPPNAVVGTAAFGAVLAVGLMLLAGARVARWFWLALTTGVSLGMIWVLWFQVQALFVIEGLCPYCLVVWTAMIPIFVHVWARSVQGGHVRAGEGLRRALVLDRWLIVGVWYAVVVLAAVVVFWERWLLLF</sequence>
<evidence type="ECO:0000256" key="3">
    <source>
        <dbReference type="ARBA" id="ARBA00022692"/>
    </source>
</evidence>
<dbReference type="InterPro" id="IPR012932">
    <property type="entry name" value="VKOR"/>
</dbReference>
<dbReference type="AlphaFoldDB" id="A0A5B8C3L5"/>
<evidence type="ECO:0000256" key="7">
    <source>
        <dbReference type="ARBA" id="ARBA00023136"/>
    </source>
</evidence>
<evidence type="ECO:0000256" key="5">
    <source>
        <dbReference type="ARBA" id="ARBA00022989"/>
    </source>
</evidence>
<dbReference type="OrthoDB" id="9783799at2"/>
<dbReference type="GO" id="GO:0016491">
    <property type="term" value="F:oxidoreductase activity"/>
    <property type="evidence" value="ECO:0007669"/>
    <property type="project" value="UniProtKB-KW"/>
</dbReference>